<dbReference type="FunFam" id="3.40.50.300:FF:000061">
    <property type="entry name" value="ATPase family, AAA domain-containing 2"/>
    <property type="match status" value="1"/>
</dbReference>
<dbReference type="Proteomes" id="UP000657918">
    <property type="component" value="Chromosome 11"/>
</dbReference>
<dbReference type="Gene3D" id="3.30.40.10">
    <property type="entry name" value="Zinc/RING finger domain, C3HC4 (zinc finger)"/>
    <property type="match status" value="1"/>
</dbReference>
<dbReference type="GO" id="GO:0005524">
    <property type="term" value="F:ATP binding"/>
    <property type="evidence" value="ECO:0007669"/>
    <property type="project" value="UniProtKB-KW"/>
</dbReference>
<organism evidence="10 11">
    <name type="scientific">Salix dunnii</name>
    <dbReference type="NCBI Taxonomy" id="1413687"/>
    <lineage>
        <taxon>Eukaryota</taxon>
        <taxon>Viridiplantae</taxon>
        <taxon>Streptophyta</taxon>
        <taxon>Embryophyta</taxon>
        <taxon>Tracheophyta</taxon>
        <taxon>Spermatophyta</taxon>
        <taxon>Magnoliopsida</taxon>
        <taxon>eudicotyledons</taxon>
        <taxon>Gunneridae</taxon>
        <taxon>Pentapetalae</taxon>
        <taxon>rosids</taxon>
        <taxon>fabids</taxon>
        <taxon>Malpighiales</taxon>
        <taxon>Salicaceae</taxon>
        <taxon>Saliceae</taxon>
        <taxon>Salix</taxon>
    </lineage>
</organism>
<keyword evidence="11" id="KW-1185">Reference proteome</keyword>
<accession>A0A835JR04</accession>
<dbReference type="Gene3D" id="1.10.8.60">
    <property type="match status" value="1"/>
</dbReference>
<feature type="compositionally biased region" description="Low complexity" evidence="8">
    <location>
        <begin position="94"/>
        <end position="111"/>
    </location>
</feature>
<dbReference type="InterPro" id="IPR013083">
    <property type="entry name" value="Znf_RING/FYVE/PHD"/>
</dbReference>
<dbReference type="InterPro" id="IPR003959">
    <property type="entry name" value="ATPase_AAA_core"/>
</dbReference>
<feature type="compositionally biased region" description="Acidic residues" evidence="8">
    <location>
        <begin position="116"/>
        <end position="128"/>
    </location>
</feature>
<evidence type="ECO:0000313" key="11">
    <source>
        <dbReference type="Proteomes" id="UP000657918"/>
    </source>
</evidence>
<dbReference type="Pfam" id="PF00004">
    <property type="entry name" value="AAA"/>
    <property type="match status" value="1"/>
</dbReference>
<keyword evidence="7" id="KW-0103">Bromodomain</keyword>
<dbReference type="FunFam" id="1.10.8.60:FF:000084">
    <property type="entry name" value="p-loop containing nucleoside triphosphate hydrolase superfamily protein"/>
    <property type="match status" value="1"/>
</dbReference>
<dbReference type="InterPro" id="IPR045199">
    <property type="entry name" value="ATAD2-like"/>
</dbReference>
<dbReference type="GO" id="GO:0005634">
    <property type="term" value="C:nucleus"/>
    <property type="evidence" value="ECO:0007669"/>
    <property type="project" value="TreeGrafter"/>
</dbReference>
<evidence type="ECO:0000256" key="2">
    <source>
        <dbReference type="ARBA" id="ARBA00022723"/>
    </source>
</evidence>
<dbReference type="InterPro" id="IPR003593">
    <property type="entry name" value="AAA+_ATPase"/>
</dbReference>
<proteinExistence type="inferred from homology"/>
<evidence type="ECO:0000259" key="9">
    <source>
        <dbReference type="PROSITE" id="PS51805"/>
    </source>
</evidence>
<keyword evidence="5" id="KW-0862">Zinc</keyword>
<evidence type="ECO:0000256" key="8">
    <source>
        <dbReference type="SAM" id="MobiDB-lite"/>
    </source>
</evidence>
<dbReference type="GO" id="GO:0008270">
    <property type="term" value="F:zinc ion binding"/>
    <property type="evidence" value="ECO:0007669"/>
    <property type="project" value="UniProtKB-KW"/>
</dbReference>
<dbReference type="InterPro" id="IPR027417">
    <property type="entry name" value="P-loop_NTPase"/>
</dbReference>
<dbReference type="EMBL" id="JADGMS010000011">
    <property type="protein sequence ID" value="KAF9673008.1"/>
    <property type="molecule type" value="Genomic_DNA"/>
</dbReference>
<keyword evidence="3" id="KW-0547">Nucleotide-binding</keyword>
<dbReference type="InterPro" id="IPR034732">
    <property type="entry name" value="EPHD"/>
</dbReference>
<evidence type="ECO:0000256" key="7">
    <source>
        <dbReference type="ARBA" id="ARBA00023117"/>
    </source>
</evidence>
<dbReference type="GO" id="GO:0006337">
    <property type="term" value="P:nucleosome disassembly"/>
    <property type="evidence" value="ECO:0007669"/>
    <property type="project" value="TreeGrafter"/>
</dbReference>
<dbReference type="PANTHER" id="PTHR23069:SF7">
    <property type="entry name" value="P-LOOP CONTAINING NUCLEOSIDE TRIPHOSPHATE HYDROLASES SUPERFAMILY PROTEIN"/>
    <property type="match status" value="1"/>
</dbReference>
<feature type="compositionally biased region" description="Acidic residues" evidence="8">
    <location>
        <begin position="215"/>
        <end position="240"/>
    </location>
</feature>
<dbReference type="Gene3D" id="3.40.50.300">
    <property type="entry name" value="P-loop containing nucleotide triphosphate hydrolases"/>
    <property type="match status" value="1"/>
</dbReference>
<evidence type="ECO:0000256" key="1">
    <source>
        <dbReference type="ARBA" id="ARBA00006914"/>
    </source>
</evidence>
<comment type="similarity">
    <text evidence="1">Belongs to the AAA ATPase family.</text>
</comment>
<feature type="compositionally biased region" description="Acidic residues" evidence="8">
    <location>
        <begin position="161"/>
        <end position="171"/>
    </location>
</feature>
<reference evidence="10 11" key="1">
    <citation type="submission" date="2020-10" db="EMBL/GenBank/DDBJ databases">
        <title>Plant Genome Project.</title>
        <authorList>
            <person name="Zhang R.-G."/>
        </authorList>
    </citation>
    <scope>NUCLEOTIDE SEQUENCE [LARGE SCALE GENOMIC DNA]</scope>
    <source>
        <strain evidence="10">FAFU-HL-1</strain>
        <tissue evidence="10">Leaf</tissue>
    </source>
</reference>
<evidence type="ECO:0000256" key="3">
    <source>
        <dbReference type="ARBA" id="ARBA00022741"/>
    </source>
</evidence>
<sequence>MQLQSGSGLGSSSSPTGARLRKKHKRLDAICETVYNQNHSESLNEEKSGSGQVADLELRRSSRVRRAPELLDVSPPPVKKRKKMKKKLDLGVIKSYRYGNSSYRSGNSSSKRVMEEEKDSEGEEDVDDTPGSWRSRLRTRGRNAGKGGSSGESRRRKLFDDMEVGESELGEGEGGFDCGKFVMGSKKVGRVKALSGLESEENEGGNGHGSGNVSENDEGEEGEEDDEMEVVSGEDSDESVLDLGGEIDGGNEEEIGDDHGVQLKGEEEKERLDRLELEGKGDGNENVENVEDDEKVEELVVMDAENERDAEVVNGALVNELEDGQCDTDENKKDDVEFVDLTKGVEERGCCNKNEKDVEEFVDLTKQVENKRGLGELEGEKDVKVDKMKRDSTSGLGRSKIKQGRCCGLCGCGNDGKPPKRLVQDGGESENEAYSGSSASEDVKYDVWDGFGDEPEWLGRLLGPINDRYGIAGIWVHQNCAVWSPEVYFAGLGCLKNVRAALCRGKALKCSRCGRPGATIGCPCTYHRHLFQPYGNQHAMRIKKLKAKKMKLQLRKVSNDAWRKDVETEEKWLENCGEDEEFLKRESKRLHRDLLRIAPVYIGGSDADGGKLFEGWESVAGLQNVIQCMKEVVILPLLYPEFFSNLGITPPRGVLLHGYPGTGKTLVVRALIGSCARGDKRIAYFARKGADCLGKYVGDAERQLRLLFQVAERCQPSIIFFDEIDGLAPCPGDRAAILSLHTRSWPKPVTGSLLKWIARRTVGFAGADLQALCTQAAIIALKRNFPLHEMLAAAGDRPPGAKRIPLPAFAVEERDWLEALACSPPPCSRREAGIAAYDLVSSPLPTHLIPCLLQPLSTLFISLYLHEHLWLPHTLLKAAKVFETLIVSSLEKNNLSTDRWWSHVDSFLGEADVAKEIWRKLSCVGILNGDGICAVTNAFADEIDDESVQFEPSVVHNRGMHTSLFREVSFASSKKSGFRVLIAGSPRSGQKHLSSCFLHCFVGNVEIQKVDLATVSQEGHGDMVQGITRILMKCASFQSCVIFLPRIDLWAVETCHEVNDDGDASSINHKVYEEKESSLTNSQVVEEENESSIHQCKPTEMTKPQDAARSISPAWSSFVEQVESICMSTSLMIVATSELPSSELPQRIRHFFENNSSNSRHSAPLEHTVPRFSVHIDGNFNHDRVISLSAEALLRDIIQPFVQLIHLKAHIPTDISKHQKTCDSIFACSNAEYDDQNLCSVIKNEAGTQCPRGPLNVPPPPNNRTLKGKSIMLLAISTFGYQVLRYPHFAELCWFTSKLKEGPCADVSGPWKGWPFNSCIIRPCNSLDKVAAACSSSNLKSKERSGLVRGLLAVGLSAYKGEYNSLREVSFEVRKVLELLVGQVNEKIQAGKDRYQYVRLLSQVAYLEDVVNSWAYALQSLEPDAQMKVANVKMKTMEFPGNDTCADDSVERQCKGETTGINFHETERLDETPKGFPDKIQEGGESNKIENGFCDLNPEDRAIISEDGSEQHTILCEGAKTDNHQNSPADNQLVGNITNDQNGISHRQSEPGITKNLAVTDGNSETLKHPNGYTLTEPVHFSENGLCNSGELGALKFSDPGSSRNQSKGLAAEGMVTFDDTEPNCSEHAEDIDVSLVETSCPAKSSIVCLYRCCSVCLHAVHKIIQKFLARKLALIKSNLTAEDVHDAVASLSVDLLSVIRKIDVTEEISNSFKESSDRNHERYDDIPELHSCQCKGSGDSSFVPTECGCHSMFESVIVKASHSPGSELGLDPKFIFRDGILVPVDTTKDVSFHCKYKTLCLCSLVKSVAMMKQPFG</sequence>
<evidence type="ECO:0000256" key="4">
    <source>
        <dbReference type="ARBA" id="ARBA00022771"/>
    </source>
</evidence>
<evidence type="ECO:0000313" key="10">
    <source>
        <dbReference type="EMBL" id="KAF9673008.1"/>
    </source>
</evidence>
<dbReference type="GO" id="GO:0045815">
    <property type="term" value="P:transcription initiation-coupled chromatin remodeling"/>
    <property type="evidence" value="ECO:0007669"/>
    <property type="project" value="TreeGrafter"/>
</dbReference>
<evidence type="ECO:0000256" key="5">
    <source>
        <dbReference type="ARBA" id="ARBA00022833"/>
    </source>
</evidence>
<dbReference type="Pfam" id="PF17862">
    <property type="entry name" value="AAA_lid_3"/>
    <property type="match status" value="1"/>
</dbReference>
<evidence type="ECO:0000256" key="6">
    <source>
        <dbReference type="ARBA" id="ARBA00022840"/>
    </source>
</evidence>
<dbReference type="SMART" id="SM00382">
    <property type="entry name" value="AAA"/>
    <property type="match status" value="1"/>
</dbReference>
<feature type="compositionally biased region" description="Low complexity" evidence="8">
    <location>
        <begin position="1"/>
        <end position="14"/>
    </location>
</feature>
<feature type="region of interest" description="Disordered" evidence="8">
    <location>
        <begin position="1"/>
        <end position="180"/>
    </location>
</feature>
<keyword evidence="2" id="KW-0479">Metal-binding</keyword>
<name>A0A835JR04_9ROSI</name>
<dbReference type="GO" id="GO:0003682">
    <property type="term" value="F:chromatin binding"/>
    <property type="evidence" value="ECO:0007669"/>
    <property type="project" value="TreeGrafter"/>
</dbReference>
<dbReference type="OrthoDB" id="5421at2759"/>
<keyword evidence="6" id="KW-0067">ATP-binding</keyword>
<dbReference type="PROSITE" id="PS51805">
    <property type="entry name" value="EPHD"/>
    <property type="match status" value="1"/>
</dbReference>
<dbReference type="GO" id="GO:0006334">
    <property type="term" value="P:nucleosome assembly"/>
    <property type="evidence" value="ECO:0007669"/>
    <property type="project" value="TreeGrafter"/>
</dbReference>
<comment type="caution">
    <text evidence="10">The sequence shown here is derived from an EMBL/GenBank/DDBJ whole genome shotgun (WGS) entry which is preliminary data.</text>
</comment>
<gene>
    <name evidence="10" type="ORF">SADUNF_Sadunf11G0103600</name>
</gene>
<feature type="compositionally biased region" description="Basic and acidic residues" evidence="8">
    <location>
        <begin position="257"/>
        <end position="269"/>
    </location>
</feature>
<protein>
    <recommendedName>
        <fullName evidence="9">PHD-type domain-containing protein</fullName>
    </recommendedName>
</protein>
<feature type="region of interest" description="Disordered" evidence="8">
    <location>
        <begin position="193"/>
        <end position="269"/>
    </location>
</feature>
<dbReference type="GO" id="GO:0042393">
    <property type="term" value="F:histone binding"/>
    <property type="evidence" value="ECO:0007669"/>
    <property type="project" value="TreeGrafter"/>
</dbReference>
<dbReference type="GO" id="GO:0016887">
    <property type="term" value="F:ATP hydrolysis activity"/>
    <property type="evidence" value="ECO:0007669"/>
    <property type="project" value="InterPro"/>
</dbReference>
<dbReference type="PANTHER" id="PTHR23069">
    <property type="entry name" value="AAA DOMAIN-CONTAINING"/>
    <property type="match status" value="1"/>
</dbReference>
<keyword evidence="4" id="KW-0863">Zinc-finger</keyword>
<feature type="domain" description="PHD-type" evidence="9">
    <location>
        <begin position="435"/>
        <end position="556"/>
    </location>
</feature>
<dbReference type="SUPFAM" id="SSF52540">
    <property type="entry name" value="P-loop containing nucleoside triphosphate hydrolases"/>
    <property type="match status" value="1"/>
</dbReference>
<dbReference type="InterPro" id="IPR041569">
    <property type="entry name" value="AAA_lid_3"/>
</dbReference>